<protein>
    <submittedName>
        <fullName evidence="1">Uncharacterized protein</fullName>
    </submittedName>
</protein>
<reference evidence="1 2" key="1">
    <citation type="journal article" date="2022" name="Hortic Res">
        <title>A haplotype resolved chromosomal level avocado genome allows analysis of novel avocado genes.</title>
        <authorList>
            <person name="Nath O."/>
            <person name="Fletcher S.J."/>
            <person name="Hayward A."/>
            <person name="Shaw L.M."/>
            <person name="Masouleh A.K."/>
            <person name="Furtado A."/>
            <person name="Henry R.J."/>
            <person name="Mitter N."/>
        </authorList>
    </citation>
    <scope>NUCLEOTIDE SEQUENCE [LARGE SCALE GENOMIC DNA]</scope>
    <source>
        <strain evidence="2">cv. Hass</strain>
    </source>
</reference>
<evidence type="ECO:0000313" key="1">
    <source>
        <dbReference type="EMBL" id="KAJ8615562.1"/>
    </source>
</evidence>
<evidence type="ECO:0000313" key="2">
    <source>
        <dbReference type="Proteomes" id="UP001234297"/>
    </source>
</evidence>
<sequence>MPSKQESEVAALPPSLSSTSPLISITSVVQPTNLPKARFELHQSCIPHIPLEECTILKNDGSLVSYVGFRVQHDNARGPMKGAIRYHPETPQRDLIIKISALEIYNEVVRDLLNPDSSPLRLLDDPEDWVREERNRERKIDVPVHGLRESGSERGERDQQTEGETRKRDERDATLVRIKSSTGRRCWLHDGSDGAERRRRREGRRRSCETVLGRRTGRRRKRMMNRFGASSSFCDSIDLGLFF</sequence>
<gene>
    <name evidence="1" type="ORF">MRB53_034934</name>
</gene>
<keyword evidence="2" id="KW-1185">Reference proteome</keyword>
<organism evidence="1 2">
    <name type="scientific">Persea americana</name>
    <name type="common">Avocado</name>
    <dbReference type="NCBI Taxonomy" id="3435"/>
    <lineage>
        <taxon>Eukaryota</taxon>
        <taxon>Viridiplantae</taxon>
        <taxon>Streptophyta</taxon>
        <taxon>Embryophyta</taxon>
        <taxon>Tracheophyta</taxon>
        <taxon>Spermatophyta</taxon>
        <taxon>Magnoliopsida</taxon>
        <taxon>Magnoliidae</taxon>
        <taxon>Laurales</taxon>
        <taxon>Lauraceae</taxon>
        <taxon>Persea</taxon>
    </lineage>
</organism>
<dbReference type="Proteomes" id="UP001234297">
    <property type="component" value="Chromosome 12"/>
</dbReference>
<comment type="caution">
    <text evidence="1">The sequence shown here is derived from an EMBL/GenBank/DDBJ whole genome shotgun (WGS) entry which is preliminary data.</text>
</comment>
<name>A0ACC2K3G3_PERAE</name>
<accession>A0ACC2K3G3</accession>
<dbReference type="EMBL" id="CM056820">
    <property type="protein sequence ID" value="KAJ8615562.1"/>
    <property type="molecule type" value="Genomic_DNA"/>
</dbReference>
<proteinExistence type="predicted"/>